<comment type="caution">
    <text evidence="1">The sequence shown here is derived from an EMBL/GenBank/DDBJ whole genome shotgun (WGS) entry which is preliminary data.</text>
</comment>
<dbReference type="Proteomes" id="UP001058074">
    <property type="component" value="Unassembled WGS sequence"/>
</dbReference>
<protein>
    <submittedName>
        <fullName evidence="1">Multidrug ABC transporter ATP-binding protein</fullName>
    </submittedName>
</protein>
<sequence length="381" mass="42294">MNNVWTLLKNNLKISIGQRPKRFILGLLIPIGILLLMLNVLGSSSGYLNIGVIDNDKSNTSKHLIATLKEGNGINIIPVKKEEIDTRFSEKSITEVIEIPQGYEESFIKTSPLTLDITSTEDSNTNDLLKKLLSEEISNLSNLGKVSQGNLDSYRKALENYISANNGKIQKQSLSDLHNNYTYGLVFIGFLILFMLQRGFDGASHQYNEKEENIYTRIFIAPIKTWQYYLADVLSNYLVVSAQATLGILGIAALKLNLGIDYGIALVILLALGLVSVALSVCIRSFFDSQSIANNIFSVIVMILVMLGGCFIPLEFMPKAFNNLSYVTPTRWAMQAFTDMQAGSSFSDIWVNIGIILLFAMAFFVIGSYKTSKSDKNFSIN</sequence>
<reference evidence="1" key="1">
    <citation type="journal article" date="2025" name="Int. J. Syst. Evol. Microbiol.">
        <title>Inconstantimicrobium mannanitabidum sp. nov., a novel member of the family Clostridiaceae isolated from anoxic soil under the treatment of reductive soil disinfestation.</title>
        <authorList>
            <person name="Ueki A."/>
            <person name="Tonouchi A."/>
            <person name="Honma S."/>
            <person name="Kaku N."/>
            <person name="Ueki K."/>
        </authorList>
    </citation>
    <scope>NUCLEOTIDE SEQUENCE</scope>
    <source>
        <strain evidence="1">TW13</strain>
    </source>
</reference>
<keyword evidence="1" id="KW-0067">ATP-binding</keyword>
<keyword evidence="2" id="KW-1185">Reference proteome</keyword>
<dbReference type="EMBL" id="BROD01000001">
    <property type="protein sequence ID" value="GKX67224.1"/>
    <property type="molecule type" value="Genomic_DNA"/>
</dbReference>
<accession>A0ACB5REA7</accession>
<keyword evidence="1" id="KW-0547">Nucleotide-binding</keyword>
<evidence type="ECO:0000313" key="2">
    <source>
        <dbReference type="Proteomes" id="UP001058074"/>
    </source>
</evidence>
<name>A0ACB5REA7_9CLOT</name>
<evidence type="ECO:0000313" key="1">
    <source>
        <dbReference type="EMBL" id="GKX67224.1"/>
    </source>
</evidence>
<gene>
    <name evidence="1" type="primary">sagI</name>
    <name evidence="1" type="ORF">rsdtw13_24820</name>
</gene>
<organism evidence="1 2">
    <name type="scientific">Inconstantimicrobium mannanitabidum</name>
    <dbReference type="NCBI Taxonomy" id="1604901"/>
    <lineage>
        <taxon>Bacteria</taxon>
        <taxon>Bacillati</taxon>
        <taxon>Bacillota</taxon>
        <taxon>Clostridia</taxon>
        <taxon>Eubacteriales</taxon>
        <taxon>Clostridiaceae</taxon>
        <taxon>Inconstantimicrobium</taxon>
    </lineage>
</organism>
<proteinExistence type="predicted"/>